<protein>
    <recommendedName>
        <fullName evidence="2">BTB domain-containing protein</fullName>
    </recommendedName>
</protein>
<feature type="domain" description="BTB" evidence="2">
    <location>
        <begin position="41"/>
        <end position="108"/>
    </location>
</feature>
<dbReference type="AlphaFoldDB" id="A0AA38WYW9"/>
<evidence type="ECO:0000313" key="3">
    <source>
        <dbReference type="EMBL" id="KAJ9603690.1"/>
    </source>
</evidence>
<dbReference type="PANTHER" id="PTHR47843:SF2">
    <property type="entry name" value="BTB DOMAIN-CONTAINING PROTEIN"/>
    <property type="match status" value="1"/>
</dbReference>
<feature type="region of interest" description="Disordered" evidence="1">
    <location>
        <begin position="245"/>
        <end position="267"/>
    </location>
</feature>
<reference evidence="3" key="1">
    <citation type="submission" date="2022-10" db="EMBL/GenBank/DDBJ databases">
        <title>Culturing micro-colonial fungi from biological soil crusts in the Mojave desert and describing Neophaeococcomyces mojavensis, and introducing the new genera and species Taxawa tesnikishii.</title>
        <authorList>
            <person name="Kurbessoian T."/>
            <person name="Stajich J.E."/>
        </authorList>
    </citation>
    <scope>NUCLEOTIDE SEQUENCE</scope>
    <source>
        <strain evidence="3">TK_41</strain>
    </source>
</reference>
<sequence>MASSNHTLWENAMPERDFEVISISSDSSDEDTPSFAMSPIVTLVVGDGKVEYTAHRQLLVDKCPFFAKCLTSGTKEANTNVVTLPEDDADTVRHFIDFIYHNHVDFTKERNGFGRMKAYALAEKFGMQVWQNKLMNSLMKFWKMYFVQPAEVSWILDNIHESCPLHRLALDQFSFQAAQRFEGAVESSEREEREYHDGVDALCMKEKFSASRHVREAMRYHNDSKAIQPAEQRCRYHVHPEGETCSRKGRVRKGKDNGSRKRQRTTH</sequence>
<dbReference type="SMART" id="SM00225">
    <property type="entry name" value="BTB"/>
    <property type="match status" value="1"/>
</dbReference>
<dbReference type="EMBL" id="JAPDRK010000021">
    <property type="protein sequence ID" value="KAJ9603690.1"/>
    <property type="molecule type" value="Genomic_DNA"/>
</dbReference>
<dbReference type="InterPro" id="IPR011333">
    <property type="entry name" value="SKP1/BTB/POZ_sf"/>
</dbReference>
<evidence type="ECO:0000313" key="4">
    <source>
        <dbReference type="Proteomes" id="UP001172673"/>
    </source>
</evidence>
<evidence type="ECO:0000259" key="2">
    <source>
        <dbReference type="PROSITE" id="PS50097"/>
    </source>
</evidence>
<dbReference type="Proteomes" id="UP001172673">
    <property type="component" value="Unassembled WGS sequence"/>
</dbReference>
<accession>A0AA38WYW9</accession>
<proteinExistence type="predicted"/>
<dbReference type="Gene3D" id="3.30.710.10">
    <property type="entry name" value="Potassium Channel Kv1.1, Chain A"/>
    <property type="match status" value="1"/>
</dbReference>
<gene>
    <name evidence="3" type="ORF">H2200_011876</name>
</gene>
<dbReference type="PROSITE" id="PS50097">
    <property type="entry name" value="BTB"/>
    <property type="match status" value="1"/>
</dbReference>
<dbReference type="Pfam" id="PF00651">
    <property type="entry name" value="BTB"/>
    <property type="match status" value="1"/>
</dbReference>
<comment type="caution">
    <text evidence="3">The sequence shown here is derived from an EMBL/GenBank/DDBJ whole genome shotgun (WGS) entry which is preliminary data.</text>
</comment>
<dbReference type="PANTHER" id="PTHR47843">
    <property type="entry name" value="BTB DOMAIN-CONTAINING PROTEIN-RELATED"/>
    <property type="match status" value="1"/>
</dbReference>
<organism evidence="3 4">
    <name type="scientific">Cladophialophora chaetospira</name>
    <dbReference type="NCBI Taxonomy" id="386627"/>
    <lineage>
        <taxon>Eukaryota</taxon>
        <taxon>Fungi</taxon>
        <taxon>Dikarya</taxon>
        <taxon>Ascomycota</taxon>
        <taxon>Pezizomycotina</taxon>
        <taxon>Eurotiomycetes</taxon>
        <taxon>Chaetothyriomycetidae</taxon>
        <taxon>Chaetothyriales</taxon>
        <taxon>Herpotrichiellaceae</taxon>
        <taxon>Cladophialophora</taxon>
    </lineage>
</organism>
<dbReference type="InterPro" id="IPR000210">
    <property type="entry name" value="BTB/POZ_dom"/>
</dbReference>
<dbReference type="CDD" id="cd18186">
    <property type="entry name" value="BTB_POZ_ZBTB_KLHL-like"/>
    <property type="match status" value="1"/>
</dbReference>
<name>A0AA38WYW9_9EURO</name>
<evidence type="ECO:0000256" key="1">
    <source>
        <dbReference type="SAM" id="MobiDB-lite"/>
    </source>
</evidence>
<dbReference type="SUPFAM" id="SSF54695">
    <property type="entry name" value="POZ domain"/>
    <property type="match status" value="1"/>
</dbReference>
<keyword evidence="4" id="KW-1185">Reference proteome</keyword>